<keyword evidence="3" id="KW-1185">Reference proteome</keyword>
<dbReference type="EMBL" id="FOKK01000006">
    <property type="protein sequence ID" value="SFB26790.1"/>
    <property type="molecule type" value="Genomic_DNA"/>
</dbReference>
<feature type="transmembrane region" description="Helical" evidence="1">
    <location>
        <begin position="62"/>
        <end position="80"/>
    </location>
</feature>
<evidence type="ECO:0000256" key="1">
    <source>
        <dbReference type="SAM" id="Phobius"/>
    </source>
</evidence>
<feature type="transmembrane region" description="Helical" evidence="1">
    <location>
        <begin position="12"/>
        <end position="33"/>
    </location>
</feature>
<reference evidence="2 3" key="1">
    <citation type="submission" date="2016-10" db="EMBL/GenBank/DDBJ databases">
        <authorList>
            <person name="de Groot N.N."/>
        </authorList>
    </citation>
    <scope>NUCLEOTIDE SEQUENCE [LARGE SCALE GENOMIC DNA]</scope>
    <source>
        <strain evidence="2 3">DSM 23399</strain>
    </source>
</reference>
<dbReference type="RefSeq" id="WP_139229075.1">
    <property type="nucleotide sequence ID" value="NZ_FOKK01000006.1"/>
</dbReference>
<evidence type="ECO:0000313" key="2">
    <source>
        <dbReference type="EMBL" id="SFB26790.1"/>
    </source>
</evidence>
<accession>A0A1I0ZQQ2</accession>
<feature type="transmembrane region" description="Helical" evidence="1">
    <location>
        <begin position="89"/>
        <end position="107"/>
    </location>
</feature>
<evidence type="ECO:0000313" key="3">
    <source>
        <dbReference type="Proteomes" id="UP000198790"/>
    </source>
</evidence>
<organism evidence="2 3">
    <name type="scientific">Algoriphagus aquimarinus</name>
    <dbReference type="NCBI Taxonomy" id="237018"/>
    <lineage>
        <taxon>Bacteria</taxon>
        <taxon>Pseudomonadati</taxon>
        <taxon>Bacteroidota</taxon>
        <taxon>Cytophagia</taxon>
        <taxon>Cytophagales</taxon>
        <taxon>Cyclobacteriaceae</taxon>
        <taxon>Algoriphagus</taxon>
    </lineage>
</organism>
<name>A0A1I0ZQQ2_9BACT</name>
<keyword evidence="1" id="KW-0812">Transmembrane</keyword>
<dbReference type="OrthoDB" id="9926787at2"/>
<keyword evidence="1" id="KW-1133">Transmembrane helix</keyword>
<sequence length="110" mass="12523">MNSANQSRLKLYSLVSLGCLLIPLSIYALWIYVIDMGSTQAENVTIFKSYFPDFLHGRWDTTLLSIVFCIASITLSNISLKLPQILWRILNYTVLTISSLLLLLNIFSMM</sequence>
<gene>
    <name evidence="2" type="ORF">SAMN04489723_106194</name>
</gene>
<dbReference type="STRING" id="237018.SAMN04489723_106194"/>
<keyword evidence="1" id="KW-0472">Membrane</keyword>
<dbReference type="Proteomes" id="UP000198790">
    <property type="component" value="Unassembled WGS sequence"/>
</dbReference>
<dbReference type="AlphaFoldDB" id="A0A1I0ZQQ2"/>
<proteinExistence type="predicted"/>
<protein>
    <submittedName>
        <fullName evidence="2">Uncharacterized protein</fullName>
    </submittedName>
</protein>